<evidence type="ECO:0000313" key="4">
    <source>
        <dbReference type="EMBL" id="THU82802.1"/>
    </source>
</evidence>
<name>A0A4S8L2V0_DENBC</name>
<accession>A0A4S8L2V0</accession>
<dbReference type="GO" id="GO:0008270">
    <property type="term" value="F:zinc ion binding"/>
    <property type="evidence" value="ECO:0007669"/>
    <property type="project" value="UniProtKB-KW"/>
</dbReference>
<gene>
    <name evidence="4" type="ORF">K435DRAFT_871958</name>
</gene>
<evidence type="ECO:0000256" key="2">
    <source>
        <dbReference type="SAM" id="MobiDB-lite"/>
    </source>
</evidence>
<keyword evidence="5" id="KW-1185">Reference proteome</keyword>
<protein>
    <recommendedName>
        <fullName evidence="3">SWIM-type domain-containing protein</fullName>
    </recommendedName>
</protein>
<proteinExistence type="predicted"/>
<evidence type="ECO:0000259" key="3">
    <source>
        <dbReference type="PROSITE" id="PS50966"/>
    </source>
</evidence>
<keyword evidence="1" id="KW-0863">Zinc-finger</keyword>
<keyword evidence="1" id="KW-0862">Zinc</keyword>
<dbReference type="PROSITE" id="PS50966">
    <property type="entry name" value="ZF_SWIM"/>
    <property type="match status" value="1"/>
</dbReference>
<evidence type="ECO:0000313" key="5">
    <source>
        <dbReference type="Proteomes" id="UP000297245"/>
    </source>
</evidence>
<evidence type="ECO:0000256" key="1">
    <source>
        <dbReference type="PROSITE-ProRule" id="PRU00325"/>
    </source>
</evidence>
<dbReference type="SUPFAM" id="SSF54001">
    <property type="entry name" value="Cysteine proteinases"/>
    <property type="match status" value="1"/>
</dbReference>
<feature type="region of interest" description="Disordered" evidence="2">
    <location>
        <begin position="116"/>
        <end position="141"/>
    </location>
</feature>
<dbReference type="InterPro" id="IPR038765">
    <property type="entry name" value="Papain-like_cys_pep_sf"/>
</dbReference>
<dbReference type="EMBL" id="ML179707">
    <property type="protein sequence ID" value="THU82802.1"/>
    <property type="molecule type" value="Genomic_DNA"/>
</dbReference>
<sequence>MPKDSENEISQAYVKVVLHEDNTLQCMCDNFYQTGKTCRHTFAVSLLLKYGPAKNETINAVRGRDAKRRSQNIQKLKSQGRELQQRTDYGVLQDLDYFLERWEKESDIDPITKEIGSRNIDDESHIEEDGESAGEDGDDDLQNFTQAREKIPLKPEPKHKLDQIKELGSVSHPQVRQQLLRGPEPAGFENDEIEALFEKNVNRWNGADYFLRQDEMVGFTDLLNGLAVSKGSNCLFLANEYQTLGQRLIECGPDHSTDELEILKPEWFGPGTIYAQLIHYTAHFLSRPTSIHFFHLDNSKAHWVLFKVSSKSFKIDLFDSLSDGDWDEIVDIDSEEGMISKQDHARVHYTLDLQKDSSSCGFWASSLGILSVLHAINNQSAINRLKSTTSQVLKTLLGAVWISWRFSSHGLETTPIQEFLRAVGIETILPQIEPGYCAIRPPWLVESNITHEIPINTKEPSPEIMQEEVDSMPAIEVQVSFNEAHQQTRGEKLVATKKTIQNFQHATGIQLNLTTAKKIWNNQYKSFVLELQTGKEFNIGGIKIQLKDLERLQRGWISDELITLFLLMTRSAFEERHVYVVDSLFWKKLEQLILPYGSDHKKGWKDSLMRLVMKNPTPPLLSSHSTLRTFIIPCTTLLPAEPQANAFFELVLLPYACYRELKDNRAPECTVALLRNMSSAAAVIAIERLQRRGCDESTLAPIIEPLHTLLEPEFTAGPSTGSSAPLPSPSPSSSSSDEPWIKGIAWSKLMKNGCTRT</sequence>
<feature type="region of interest" description="Disordered" evidence="2">
    <location>
        <begin position="717"/>
        <end position="740"/>
    </location>
</feature>
<dbReference type="AlphaFoldDB" id="A0A4S8L2V0"/>
<feature type="compositionally biased region" description="Low complexity" evidence="2">
    <location>
        <begin position="718"/>
        <end position="736"/>
    </location>
</feature>
<dbReference type="OrthoDB" id="3052060at2759"/>
<keyword evidence="1" id="KW-0479">Metal-binding</keyword>
<organism evidence="4 5">
    <name type="scientific">Dendrothele bispora (strain CBS 962.96)</name>
    <dbReference type="NCBI Taxonomy" id="1314807"/>
    <lineage>
        <taxon>Eukaryota</taxon>
        <taxon>Fungi</taxon>
        <taxon>Dikarya</taxon>
        <taxon>Basidiomycota</taxon>
        <taxon>Agaricomycotina</taxon>
        <taxon>Agaricomycetes</taxon>
        <taxon>Agaricomycetidae</taxon>
        <taxon>Agaricales</taxon>
        <taxon>Agaricales incertae sedis</taxon>
        <taxon>Dendrothele</taxon>
    </lineage>
</organism>
<feature type="compositionally biased region" description="Acidic residues" evidence="2">
    <location>
        <begin position="124"/>
        <end position="141"/>
    </location>
</feature>
<dbReference type="Proteomes" id="UP000297245">
    <property type="component" value="Unassembled WGS sequence"/>
</dbReference>
<dbReference type="InterPro" id="IPR007527">
    <property type="entry name" value="Znf_SWIM"/>
</dbReference>
<feature type="domain" description="SWIM-type" evidence="3">
    <location>
        <begin position="14"/>
        <end position="49"/>
    </location>
</feature>
<reference evidence="4 5" key="1">
    <citation type="journal article" date="2019" name="Nat. Ecol. Evol.">
        <title>Megaphylogeny resolves global patterns of mushroom evolution.</title>
        <authorList>
            <person name="Varga T."/>
            <person name="Krizsan K."/>
            <person name="Foldi C."/>
            <person name="Dima B."/>
            <person name="Sanchez-Garcia M."/>
            <person name="Sanchez-Ramirez S."/>
            <person name="Szollosi G.J."/>
            <person name="Szarkandi J.G."/>
            <person name="Papp V."/>
            <person name="Albert L."/>
            <person name="Andreopoulos W."/>
            <person name="Angelini C."/>
            <person name="Antonin V."/>
            <person name="Barry K.W."/>
            <person name="Bougher N.L."/>
            <person name="Buchanan P."/>
            <person name="Buyck B."/>
            <person name="Bense V."/>
            <person name="Catcheside P."/>
            <person name="Chovatia M."/>
            <person name="Cooper J."/>
            <person name="Damon W."/>
            <person name="Desjardin D."/>
            <person name="Finy P."/>
            <person name="Geml J."/>
            <person name="Haridas S."/>
            <person name="Hughes K."/>
            <person name="Justo A."/>
            <person name="Karasinski D."/>
            <person name="Kautmanova I."/>
            <person name="Kiss B."/>
            <person name="Kocsube S."/>
            <person name="Kotiranta H."/>
            <person name="LaButti K.M."/>
            <person name="Lechner B.E."/>
            <person name="Liimatainen K."/>
            <person name="Lipzen A."/>
            <person name="Lukacs Z."/>
            <person name="Mihaltcheva S."/>
            <person name="Morgado L.N."/>
            <person name="Niskanen T."/>
            <person name="Noordeloos M.E."/>
            <person name="Ohm R.A."/>
            <person name="Ortiz-Santana B."/>
            <person name="Ovrebo C."/>
            <person name="Racz N."/>
            <person name="Riley R."/>
            <person name="Savchenko A."/>
            <person name="Shiryaev A."/>
            <person name="Soop K."/>
            <person name="Spirin V."/>
            <person name="Szebenyi C."/>
            <person name="Tomsovsky M."/>
            <person name="Tulloss R.E."/>
            <person name="Uehling J."/>
            <person name="Grigoriev I.V."/>
            <person name="Vagvolgyi C."/>
            <person name="Papp T."/>
            <person name="Martin F.M."/>
            <person name="Miettinen O."/>
            <person name="Hibbett D.S."/>
            <person name="Nagy L.G."/>
        </authorList>
    </citation>
    <scope>NUCLEOTIDE SEQUENCE [LARGE SCALE GENOMIC DNA]</scope>
    <source>
        <strain evidence="4 5">CBS 962.96</strain>
    </source>
</reference>